<proteinExistence type="predicted"/>
<keyword evidence="1" id="KW-0472">Membrane</keyword>
<evidence type="ECO:0000313" key="2">
    <source>
        <dbReference type="EMBL" id="QJE74811.1"/>
    </source>
</evidence>
<dbReference type="KEGG" id="acru:HHL28_06915"/>
<feature type="transmembrane region" description="Helical" evidence="1">
    <location>
        <begin position="9"/>
        <end position="32"/>
    </location>
</feature>
<keyword evidence="1" id="KW-0812">Transmembrane</keyword>
<evidence type="ECO:0000256" key="1">
    <source>
        <dbReference type="SAM" id="Phobius"/>
    </source>
</evidence>
<sequence>MSLAARLRAYLFAGILVTAPISITLYIAWIIIDAVDRMVSGIIPAAYNPESLLPVTIPGVGLLVVLVFLILVGMFAAGFVGRGLVHIGEGVVGRMPVLRGIYSSVKQIFETVLANKSNAFREVVLVEFPRRGAWTMAFVTAPTTGEVKDLVGDDELLNVFVPTTPNPTGGYLLFVPRREVRTLTMTVEEGLKFIISGGIVTGPDRRPVPEQDRQKLLAGE</sequence>
<dbReference type="EMBL" id="CP051775">
    <property type="protein sequence ID" value="QJE74811.1"/>
    <property type="molecule type" value="Genomic_DNA"/>
</dbReference>
<accession>A0A858RBU1</accession>
<reference evidence="2" key="1">
    <citation type="submission" date="2020-04" db="EMBL/GenBank/DDBJ databases">
        <title>A desert anoxygenic phototrophic bacterium fixes CO2 using RubisCO under aerobic conditions.</title>
        <authorList>
            <person name="Tang K."/>
        </authorList>
    </citation>
    <scope>NUCLEOTIDE SEQUENCE [LARGE SCALE GENOMIC DNA]</scope>
    <source>
        <strain evidence="2">MIMtkB3</strain>
    </source>
</reference>
<evidence type="ECO:0000313" key="3">
    <source>
        <dbReference type="Proteomes" id="UP000501891"/>
    </source>
</evidence>
<name>A0A858RBU1_9PROT</name>
<keyword evidence="3" id="KW-1185">Reference proteome</keyword>
<dbReference type="Pfam" id="PF04367">
    <property type="entry name" value="DUF502"/>
    <property type="match status" value="1"/>
</dbReference>
<keyword evidence="1" id="KW-1133">Transmembrane helix</keyword>
<gene>
    <name evidence="2" type="ORF">HHL28_06915</name>
</gene>
<dbReference type="Proteomes" id="UP000501891">
    <property type="component" value="Chromosome"/>
</dbReference>
<dbReference type="InterPro" id="IPR007462">
    <property type="entry name" value="COV1-like"/>
</dbReference>
<dbReference type="PANTHER" id="PTHR31876">
    <property type="entry name" value="COV-LIKE PROTEIN 1"/>
    <property type="match status" value="1"/>
</dbReference>
<organism evidence="2 3">
    <name type="scientific">Aerophototrophica crusticola</name>
    <dbReference type="NCBI Taxonomy" id="1709002"/>
    <lineage>
        <taxon>Bacteria</taxon>
        <taxon>Pseudomonadati</taxon>
        <taxon>Pseudomonadota</taxon>
        <taxon>Alphaproteobacteria</taxon>
        <taxon>Rhodospirillales</taxon>
        <taxon>Rhodospirillaceae</taxon>
        <taxon>Aerophototrophica</taxon>
    </lineage>
</organism>
<dbReference type="AlphaFoldDB" id="A0A858RBU1"/>
<feature type="transmembrane region" description="Helical" evidence="1">
    <location>
        <begin position="52"/>
        <end position="77"/>
    </location>
</feature>
<protein>
    <submittedName>
        <fullName evidence="2">DUF502 domain-containing protein</fullName>
    </submittedName>
</protein>
<dbReference type="PANTHER" id="PTHR31876:SF26">
    <property type="entry name" value="PROTEIN LIKE COV 2"/>
    <property type="match status" value="1"/>
</dbReference>